<dbReference type="PRINTS" id="PR00364">
    <property type="entry name" value="DISEASERSIST"/>
</dbReference>
<dbReference type="EMBL" id="RBIL01000001">
    <property type="protein sequence ID" value="RKQ91879.1"/>
    <property type="molecule type" value="Genomic_DNA"/>
</dbReference>
<evidence type="ECO:0000256" key="2">
    <source>
        <dbReference type="ARBA" id="ARBA00023125"/>
    </source>
</evidence>
<name>A0A660LBB1_9ACTN</name>
<dbReference type="Pfam" id="PF00486">
    <property type="entry name" value="Trans_reg_C"/>
    <property type="match status" value="1"/>
</dbReference>
<comment type="caution">
    <text evidence="5">The sequence shown here is derived from an EMBL/GenBank/DDBJ whole genome shotgun (WGS) entry which is preliminary data.</text>
</comment>
<dbReference type="GO" id="GO:0000160">
    <property type="term" value="P:phosphorelay signal transduction system"/>
    <property type="evidence" value="ECO:0007669"/>
    <property type="project" value="InterPro"/>
</dbReference>
<feature type="domain" description="OmpR/PhoB-type" evidence="4">
    <location>
        <begin position="1"/>
        <end position="90"/>
    </location>
</feature>
<gene>
    <name evidence="5" type="ORF">C8N24_1712</name>
</gene>
<feature type="DNA-binding region" description="OmpR/PhoB-type" evidence="3">
    <location>
        <begin position="1"/>
        <end position="90"/>
    </location>
</feature>
<keyword evidence="2 3" id="KW-0238">DNA-binding</keyword>
<dbReference type="GO" id="GO:0006355">
    <property type="term" value="P:regulation of DNA-templated transcription"/>
    <property type="evidence" value="ECO:0007669"/>
    <property type="project" value="InterPro"/>
</dbReference>
<dbReference type="PROSITE" id="PS51755">
    <property type="entry name" value="OMPR_PHOB"/>
    <property type="match status" value="1"/>
</dbReference>
<dbReference type="InterPro" id="IPR001867">
    <property type="entry name" value="OmpR/PhoB-type_DNA-bd"/>
</dbReference>
<comment type="similarity">
    <text evidence="1">Belongs to the AfsR/DnrI/RedD regulatory family.</text>
</comment>
<dbReference type="GO" id="GO:0003677">
    <property type="term" value="F:DNA binding"/>
    <property type="evidence" value="ECO:0007669"/>
    <property type="project" value="UniProtKB-UniRule"/>
</dbReference>
<dbReference type="InterPro" id="IPR036388">
    <property type="entry name" value="WH-like_DNA-bd_sf"/>
</dbReference>
<dbReference type="SMART" id="SM01043">
    <property type="entry name" value="BTAD"/>
    <property type="match status" value="1"/>
</dbReference>
<dbReference type="InterPro" id="IPR027417">
    <property type="entry name" value="P-loop_NTPase"/>
</dbReference>
<dbReference type="SUPFAM" id="SSF48452">
    <property type="entry name" value="TPR-like"/>
    <property type="match status" value="2"/>
</dbReference>
<dbReference type="GO" id="GO:0043531">
    <property type="term" value="F:ADP binding"/>
    <property type="evidence" value="ECO:0007669"/>
    <property type="project" value="InterPro"/>
</dbReference>
<evidence type="ECO:0000256" key="3">
    <source>
        <dbReference type="PROSITE-ProRule" id="PRU01091"/>
    </source>
</evidence>
<dbReference type="Pfam" id="PF03704">
    <property type="entry name" value="BTAD"/>
    <property type="match status" value="1"/>
</dbReference>
<proteinExistence type="inferred from homology"/>
<dbReference type="Pfam" id="PF00931">
    <property type="entry name" value="NB-ARC"/>
    <property type="match status" value="1"/>
</dbReference>
<dbReference type="Gene3D" id="1.25.40.10">
    <property type="entry name" value="Tetratricopeptide repeat domain"/>
    <property type="match status" value="1"/>
</dbReference>
<evidence type="ECO:0000313" key="6">
    <source>
        <dbReference type="Proteomes" id="UP000278962"/>
    </source>
</evidence>
<dbReference type="PANTHER" id="PTHR47691">
    <property type="entry name" value="REGULATOR-RELATED"/>
    <property type="match status" value="1"/>
</dbReference>
<dbReference type="SMART" id="SM00862">
    <property type="entry name" value="Trans_reg_C"/>
    <property type="match status" value="1"/>
</dbReference>
<keyword evidence="6" id="KW-1185">Reference proteome</keyword>
<dbReference type="SUPFAM" id="SSF52540">
    <property type="entry name" value="P-loop containing nucleoside triphosphate hydrolases"/>
    <property type="match status" value="1"/>
</dbReference>
<organism evidence="5 6">
    <name type="scientific">Solirubrobacter pauli</name>
    <dbReference type="NCBI Taxonomy" id="166793"/>
    <lineage>
        <taxon>Bacteria</taxon>
        <taxon>Bacillati</taxon>
        <taxon>Actinomycetota</taxon>
        <taxon>Thermoleophilia</taxon>
        <taxon>Solirubrobacterales</taxon>
        <taxon>Solirubrobacteraceae</taxon>
        <taxon>Solirubrobacter</taxon>
    </lineage>
</organism>
<dbReference type="InterPro" id="IPR002182">
    <property type="entry name" value="NB-ARC"/>
</dbReference>
<evidence type="ECO:0000259" key="4">
    <source>
        <dbReference type="PROSITE" id="PS51755"/>
    </source>
</evidence>
<dbReference type="SUPFAM" id="SSF46894">
    <property type="entry name" value="C-terminal effector domain of the bipartite response regulators"/>
    <property type="match status" value="1"/>
</dbReference>
<accession>A0A660LBB1</accession>
<dbReference type="Gene3D" id="3.40.50.300">
    <property type="entry name" value="P-loop containing nucleotide triphosphate hydrolases"/>
    <property type="match status" value="1"/>
</dbReference>
<dbReference type="InterPro" id="IPR011990">
    <property type="entry name" value="TPR-like_helical_dom_sf"/>
</dbReference>
<sequence length="988" mass="106402">MRIGLLGPLEIEHDGTPVAVGGGRLRALLARLALDAGRPVTTGALVDALWEDDLPADHVHALQSLVSRLRRALGDPALVAPAPGGYRLETTWTDVQEFERAPGQALHLWRGPALADLREYRFAQQAAARLEEQRVTALIDTGDVAALEALHTEHPLHERLAARLIGSLFAVGRQADALAVYERTRRRLDDELGVAPSPELQQAHLAVLQAEPTAARRTNLPAPVTSFVGRERELAQIDELLQRSRLVTLLGPGGAGKTRLAREAVARHVDECDDGVWFVELAPVTAESELVPATLGALGLREAVLPGMMPRDTLNHLLGVLAEREAIVVLDNCEHVIAGAADLTDRLLAACPRLKVVATSREALAIDGEALVPVPPLAETPALALFADRAAAARPGYVVDDAAREICRRLDGLPLALELAAARLRTLTASELAARLDDRFRLLTGGSRTALPRHRTLRAVVDWSWELLEEPERVLARRLAVFTAGATVASASAVYGDDAFDGLAALAERSIVQVVPDAEPTRYRMLETIREYGLEKLEEAGELDSTRAAHARYFADLVAEAEPKLRGHEQARWYTLLDAEREHIIAALRHFSDVQDARSGVRLAVELFWLWLLSGSQQEAKTWTAFAVAIPGEADPTDRAIAESVLQLAALEDHPYQEDAQALIAEMYERVGALDDADRPLVALAKVVLELFAGVESNTHERAAREHPDAWVRAVVRLFLAGKAENDGEIELMGEHLATARTQLIELGDAFALGMALFLESGRLMLLSRLDEAEQTLEEVREAFSALNPDALAGMLDMRISDLRLRAGDVDGARELASRARHRRDIGRDDLAFVQSLQARIEWLAGNLDAADAVLTDALSRLEGLPPAMPGAHGHALVNAVAASVAAERGDFERAATYLAVAQAAAENTKDMPMHAAVAVSAAAVAAAKGDHDGAAELLAAATAIRGVDDPTNPEITRLALTPPPPPTRAAGLERMAAFASRPAPVTP</sequence>
<evidence type="ECO:0000313" key="5">
    <source>
        <dbReference type="EMBL" id="RKQ91879.1"/>
    </source>
</evidence>
<dbReference type="Gene3D" id="1.10.10.10">
    <property type="entry name" value="Winged helix-like DNA-binding domain superfamily/Winged helix DNA-binding domain"/>
    <property type="match status" value="1"/>
</dbReference>
<dbReference type="CDD" id="cd15831">
    <property type="entry name" value="BTAD"/>
    <property type="match status" value="1"/>
</dbReference>
<dbReference type="AlphaFoldDB" id="A0A660LBB1"/>
<dbReference type="PANTHER" id="PTHR47691:SF3">
    <property type="entry name" value="HTH-TYPE TRANSCRIPTIONAL REGULATOR RV0890C-RELATED"/>
    <property type="match status" value="1"/>
</dbReference>
<dbReference type="RefSeq" id="WP_170178941.1">
    <property type="nucleotide sequence ID" value="NZ_RBIL01000001.1"/>
</dbReference>
<dbReference type="Proteomes" id="UP000278962">
    <property type="component" value="Unassembled WGS sequence"/>
</dbReference>
<dbReference type="InterPro" id="IPR005158">
    <property type="entry name" value="BTAD"/>
</dbReference>
<evidence type="ECO:0000256" key="1">
    <source>
        <dbReference type="ARBA" id="ARBA00005820"/>
    </source>
</evidence>
<protein>
    <submittedName>
        <fullName evidence="5">Putative ATPase</fullName>
    </submittedName>
</protein>
<reference evidence="5 6" key="1">
    <citation type="submission" date="2018-10" db="EMBL/GenBank/DDBJ databases">
        <title>Genomic Encyclopedia of Archaeal and Bacterial Type Strains, Phase II (KMG-II): from individual species to whole genera.</title>
        <authorList>
            <person name="Goeker M."/>
        </authorList>
    </citation>
    <scope>NUCLEOTIDE SEQUENCE [LARGE SCALE GENOMIC DNA]</scope>
    <source>
        <strain evidence="5 6">DSM 14954</strain>
    </source>
</reference>
<dbReference type="InterPro" id="IPR016032">
    <property type="entry name" value="Sig_transdc_resp-reg_C-effctor"/>
</dbReference>